<dbReference type="AlphaFoldDB" id="A0AAV1N4A3"/>
<accession>A0AAV1N4A3</accession>
<dbReference type="EMBL" id="CAWUFR010000015">
    <property type="protein sequence ID" value="CAK6953923.1"/>
    <property type="molecule type" value="Genomic_DNA"/>
</dbReference>
<name>A0AAV1N4A3_SCOSC</name>
<evidence type="ECO:0000313" key="3">
    <source>
        <dbReference type="Proteomes" id="UP001314229"/>
    </source>
</evidence>
<sequence>MGNCTSGIKKKRKGDSADDKSNTNNKPNEDVTYASIDHSSAQGSRRVRSTTDNECDYATVYIPAALQPETVSQCSSKDGGADDYVLMG</sequence>
<keyword evidence="3" id="KW-1185">Reference proteome</keyword>
<feature type="region of interest" description="Disordered" evidence="1">
    <location>
        <begin position="1"/>
        <end position="53"/>
    </location>
</feature>
<proteinExistence type="predicted"/>
<dbReference type="Proteomes" id="UP001314229">
    <property type="component" value="Unassembled WGS sequence"/>
</dbReference>
<organism evidence="2 3">
    <name type="scientific">Scomber scombrus</name>
    <name type="common">Atlantic mackerel</name>
    <name type="synonym">Scomber vernalis</name>
    <dbReference type="NCBI Taxonomy" id="13677"/>
    <lineage>
        <taxon>Eukaryota</taxon>
        <taxon>Metazoa</taxon>
        <taxon>Chordata</taxon>
        <taxon>Craniata</taxon>
        <taxon>Vertebrata</taxon>
        <taxon>Euteleostomi</taxon>
        <taxon>Actinopterygii</taxon>
        <taxon>Neopterygii</taxon>
        <taxon>Teleostei</taxon>
        <taxon>Neoteleostei</taxon>
        <taxon>Acanthomorphata</taxon>
        <taxon>Pelagiaria</taxon>
        <taxon>Scombriformes</taxon>
        <taxon>Scombridae</taxon>
        <taxon>Scomber</taxon>
    </lineage>
</organism>
<protein>
    <submittedName>
        <fullName evidence="2">Uncharacterized protein si:ch211-214p13.7</fullName>
    </submittedName>
</protein>
<gene>
    <name evidence="2" type="ORF">FSCOSCO3_A028353</name>
</gene>
<reference evidence="2 3" key="1">
    <citation type="submission" date="2024-01" db="EMBL/GenBank/DDBJ databases">
        <authorList>
            <person name="Alioto T."/>
            <person name="Alioto T."/>
            <person name="Gomez Garrido J."/>
        </authorList>
    </citation>
    <scope>NUCLEOTIDE SEQUENCE [LARGE SCALE GENOMIC DNA]</scope>
</reference>
<evidence type="ECO:0000256" key="1">
    <source>
        <dbReference type="SAM" id="MobiDB-lite"/>
    </source>
</evidence>
<evidence type="ECO:0000313" key="2">
    <source>
        <dbReference type="EMBL" id="CAK6953923.1"/>
    </source>
</evidence>
<comment type="caution">
    <text evidence="2">The sequence shown here is derived from an EMBL/GenBank/DDBJ whole genome shotgun (WGS) entry which is preliminary data.</text>
</comment>